<evidence type="ECO:0000256" key="12">
    <source>
        <dbReference type="ARBA" id="ARBA00023239"/>
    </source>
</evidence>
<evidence type="ECO:0000256" key="7">
    <source>
        <dbReference type="ARBA" id="ARBA00022840"/>
    </source>
</evidence>
<dbReference type="InterPro" id="IPR000631">
    <property type="entry name" value="CARKD"/>
</dbReference>
<comment type="catalytic activity">
    <reaction evidence="1 18 19">
        <text>(6R)-NADHX = (6S)-NADHX</text>
        <dbReference type="Rhea" id="RHEA:32215"/>
        <dbReference type="ChEBI" id="CHEBI:64074"/>
        <dbReference type="ChEBI" id="CHEBI:64075"/>
        <dbReference type="EC" id="5.1.99.6"/>
    </reaction>
</comment>
<dbReference type="PROSITE" id="PS51383">
    <property type="entry name" value="YJEF_C_3"/>
    <property type="match status" value="1"/>
</dbReference>
<comment type="catalytic activity">
    <reaction evidence="2 18 19">
        <text>(6R)-NADPHX = (6S)-NADPHX</text>
        <dbReference type="Rhea" id="RHEA:32227"/>
        <dbReference type="ChEBI" id="CHEBI:64076"/>
        <dbReference type="ChEBI" id="CHEBI:64077"/>
        <dbReference type="EC" id="5.1.99.6"/>
    </reaction>
</comment>
<evidence type="ECO:0000256" key="11">
    <source>
        <dbReference type="ARBA" id="ARBA00023235"/>
    </source>
</evidence>
<feature type="binding site" evidence="18">
    <location>
        <position position="125"/>
    </location>
    <ligand>
        <name>K(+)</name>
        <dbReference type="ChEBI" id="CHEBI:29103"/>
    </ligand>
</feature>
<feature type="binding site" evidence="17">
    <location>
        <position position="258"/>
    </location>
    <ligand>
        <name>(6S)-NADPHX</name>
        <dbReference type="ChEBI" id="CHEBI:64076"/>
    </ligand>
</feature>
<dbReference type="PIRSF" id="PIRSF017184">
    <property type="entry name" value="Nnr"/>
    <property type="match status" value="1"/>
</dbReference>
<dbReference type="InterPro" id="IPR029056">
    <property type="entry name" value="Ribokinase-like"/>
</dbReference>
<name>A0A1S8DBJ8_9GAMM</name>
<dbReference type="HAMAP" id="MF_01965">
    <property type="entry name" value="NADHX_dehydratase"/>
    <property type="match status" value="1"/>
</dbReference>
<feature type="binding site" evidence="18">
    <location>
        <position position="158"/>
    </location>
    <ligand>
        <name>(6S)-NADPHX</name>
        <dbReference type="ChEBI" id="CHEBI:64076"/>
    </ligand>
</feature>
<dbReference type="GO" id="GO:0046872">
    <property type="term" value="F:metal ion binding"/>
    <property type="evidence" value="ECO:0007669"/>
    <property type="project" value="UniProtKB-UniRule"/>
</dbReference>
<dbReference type="SUPFAM" id="SSF64153">
    <property type="entry name" value="YjeF N-terminal domain-like"/>
    <property type="match status" value="1"/>
</dbReference>
<evidence type="ECO:0000256" key="2">
    <source>
        <dbReference type="ARBA" id="ARBA00000909"/>
    </source>
</evidence>
<proteinExistence type="inferred from homology"/>
<comment type="function">
    <text evidence="18">Catalyzes the epimerization of the S- and R-forms of NAD(P)HX, a damaged form of NAD(P)H that is a result of enzymatic or heat-dependent hydration. This is a prerequisite for the S-specific NAD(P)H-hydrate dehydratase to allow the repair of both epimers of NAD(P)HX.</text>
</comment>
<evidence type="ECO:0000256" key="5">
    <source>
        <dbReference type="ARBA" id="ARBA00022723"/>
    </source>
</evidence>
<reference evidence="22 23" key="1">
    <citation type="submission" date="2017-01" db="EMBL/GenBank/DDBJ databases">
        <title>Draft genome sequence of Pseudomonas pachastrellae type strain CCUG 46540T from a deep sea.</title>
        <authorList>
            <person name="Gomila M."/>
            <person name="Mulet M."/>
            <person name="Lalucat J."/>
            <person name="Garcia-Valdes E."/>
        </authorList>
    </citation>
    <scope>NUCLEOTIDE SEQUENCE [LARGE SCALE GENOMIC DNA]</scope>
    <source>
        <strain evidence="22 23">CCUG 46540</strain>
    </source>
</reference>
<comment type="catalytic activity">
    <reaction evidence="15 17 19">
        <text>(6S)-NADHX + ADP = AMP + phosphate + NADH + H(+)</text>
        <dbReference type="Rhea" id="RHEA:32223"/>
        <dbReference type="ChEBI" id="CHEBI:15378"/>
        <dbReference type="ChEBI" id="CHEBI:43474"/>
        <dbReference type="ChEBI" id="CHEBI:57945"/>
        <dbReference type="ChEBI" id="CHEBI:64074"/>
        <dbReference type="ChEBI" id="CHEBI:456215"/>
        <dbReference type="ChEBI" id="CHEBI:456216"/>
        <dbReference type="EC" id="4.2.1.136"/>
    </reaction>
</comment>
<feature type="domain" description="YjeF N-terminal" evidence="21">
    <location>
        <begin position="15"/>
        <end position="215"/>
    </location>
</feature>
<evidence type="ECO:0000256" key="4">
    <source>
        <dbReference type="ARBA" id="ARBA00009524"/>
    </source>
</evidence>
<dbReference type="Pfam" id="PF03853">
    <property type="entry name" value="YjeF_N"/>
    <property type="match status" value="1"/>
</dbReference>
<dbReference type="SUPFAM" id="SSF53613">
    <property type="entry name" value="Ribokinase-like"/>
    <property type="match status" value="1"/>
</dbReference>
<feature type="binding site" evidence="18">
    <location>
        <begin position="129"/>
        <end position="135"/>
    </location>
    <ligand>
        <name>(6S)-NADPHX</name>
        <dbReference type="ChEBI" id="CHEBI:64076"/>
    </ligand>
</feature>
<feature type="binding site" evidence="18">
    <location>
        <position position="161"/>
    </location>
    <ligand>
        <name>K(+)</name>
        <dbReference type="ChEBI" id="CHEBI:29103"/>
    </ligand>
</feature>
<feature type="binding site" evidence="17">
    <location>
        <begin position="405"/>
        <end position="409"/>
    </location>
    <ligand>
        <name>AMP</name>
        <dbReference type="ChEBI" id="CHEBI:456215"/>
    </ligand>
</feature>
<gene>
    <name evidence="18" type="primary">nnrE</name>
    <name evidence="17" type="synonym">nnrD</name>
    <name evidence="22" type="ORF">BXT89_16085</name>
</gene>
<comment type="caution">
    <text evidence="22">The sequence shown here is derived from an EMBL/GenBank/DDBJ whole genome shotgun (WGS) entry which is preliminary data.</text>
</comment>
<comment type="similarity">
    <text evidence="3 19">In the N-terminal section; belongs to the NnrE/AIBP family.</text>
</comment>
<evidence type="ECO:0000256" key="3">
    <source>
        <dbReference type="ARBA" id="ARBA00006001"/>
    </source>
</evidence>
<comment type="similarity">
    <text evidence="17">Belongs to the NnrD/CARKD family.</text>
</comment>
<dbReference type="Proteomes" id="UP000242847">
    <property type="component" value="Unassembled WGS sequence"/>
</dbReference>
<evidence type="ECO:0000256" key="14">
    <source>
        <dbReference type="ARBA" id="ARBA00025153"/>
    </source>
</evidence>
<dbReference type="PROSITE" id="PS01050">
    <property type="entry name" value="YJEF_C_2"/>
    <property type="match status" value="1"/>
</dbReference>
<evidence type="ECO:0000256" key="13">
    <source>
        <dbReference type="ARBA" id="ARBA00023268"/>
    </source>
</evidence>
<dbReference type="Gene3D" id="3.40.1190.20">
    <property type="match status" value="1"/>
</dbReference>
<feature type="binding site" evidence="18">
    <location>
        <position position="140"/>
    </location>
    <ligand>
        <name>(6S)-NADPHX</name>
        <dbReference type="ChEBI" id="CHEBI:64076"/>
    </ligand>
</feature>
<evidence type="ECO:0000259" key="20">
    <source>
        <dbReference type="PROSITE" id="PS51383"/>
    </source>
</evidence>
<keyword evidence="23" id="KW-1185">Reference proteome</keyword>
<keyword evidence="12 17" id="KW-0456">Lyase</keyword>
<comment type="caution">
    <text evidence="18">Lacks conserved residue(s) required for the propagation of feature annotation.</text>
</comment>
<feature type="binding site" evidence="17">
    <location>
        <position position="319"/>
    </location>
    <ligand>
        <name>(6S)-NADPHX</name>
        <dbReference type="ChEBI" id="CHEBI:64076"/>
    </ligand>
</feature>
<dbReference type="GO" id="GO:0110051">
    <property type="term" value="P:metabolite repair"/>
    <property type="evidence" value="ECO:0007669"/>
    <property type="project" value="TreeGrafter"/>
</dbReference>
<sequence length="500" mass="50913">MLASLPPVLYSRDQTRALDAALIAGGIAGLELMQRAAAAAWSAVQQRWSRQRRMTVLCGAGNNAGDGYLLACLAQAAGWQVSIFTLSAPERLQGDAALAWRQARDAGIEITPWQADNELAGVLVDAMLGTGLQGAVRAGYVAAIEAINRAGGPVLALDIPSGLDADCGVPWGAVVQAAMTVTFISVKPGLLTGQGPDCCGELLFAPLVDALPDSVPATLEHLLSERWQDCLAPRARSAHKGRFGHLVLVGGGPGMGGAIMLTAETALQSGAGKVSVATAPEHVAPLLARHPEVMVHGLADAAELGALVQQADALVVGPGLGRSAWAQQCLAVCLAADTPRVFDADALNLLALMPKPPALGELSVVTPHPTEAARLLGCATADISQDRLRAVLHLVELLGCHAVLKGAGSLVASPASAGLLPALCSAGNPGMAVGGMGDVLSGLLGALLAQRVPAAQAARYAVLVHAQAGDHLAQKVGEVGLMASEMAPVIRGVLNQRGVV</sequence>
<evidence type="ECO:0000256" key="1">
    <source>
        <dbReference type="ARBA" id="ARBA00000013"/>
    </source>
</evidence>
<dbReference type="Gene3D" id="3.40.50.10260">
    <property type="entry name" value="YjeF N-terminal domain"/>
    <property type="match status" value="1"/>
</dbReference>
<organism evidence="22 23">
    <name type="scientific">Halopseudomonas pachastrellae</name>
    <dbReference type="NCBI Taxonomy" id="254161"/>
    <lineage>
        <taxon>Bacteria</taxon>
        <taxon>Pseudomonadati</taxon>
        <taxon>Pseudomonadota</taxon>
        <taxon>Gammaproteobacteria</taxon>
        <taxon>Pseudomonadales</taxon>
        <taxon>Pseudomonadaceae</taxon>
        <taxon>Halopseudomonas</taxon>
    </lineage>
</organism>
<evidence type="ECO:0000256" key="8">
    <source>
        <dbReference type="ARBA" id="ARBA00022857"/>
    </source>
</evidence>
<evidence type="ECO:0000256" key="19">
    <source>
        <dbReference type="PIRNR" id="PIRNR017184"/>
    </source>
</evidence>
<evidence type="ECO:0000256" key="9">
    <source>
        <dbReference type="ARBA" id="ARBA00022958"/>
    </source>
</evidence>
<dbReference type="STRING" id="254161.SAMN05216256_11217"/>
<evidence type="ECO:0000256" key="6">
    <source>
        <dbReference type="ARBA" id="ARBA00022741"/>
    </source>
</evidence>
<dbReference type="InterPro" id="IPR017953">
    <property type="entry name" value="Carbohydrate_kinase_pred_CS"/>
</dbReference>
<feature type="binding site" evidence="17">
    <location>
        <position position="438"/>
    </location>
    <ligand>
        <name>(6S)-NADPHX</name>
        <dbReference type="ChEBI" id="CHEBI:64076"/>
    </ligand>
</feature>
<dbReference type="Pfam" id="PF01256">
    <property type="entry name" value="Carb_kinase"/>
    <property type="match status" value="1"/>
</dbReference>
<feature type="binding site" evidence="18">
    <location>
        <position position="63"/>
    </location>
    <ligand>
        <name>K(+)</name>
        <dbReference type="ChEBI" id="CHEBI:29103"/>
    </ligand>
</feature>
<comment type="function">
    <text evidence="17">Catalyzes the dehydration of the S-form of NAD(P)HX at the expense of ADP, which is converted to AMP. Together with NAD(P)HX epimerase, which catalyzes the epimerization of the S- and R-forms, the enzyme allows the repair of both epimers of NAD(P)HX, a damaged form of NAD(P)H that is a result of enzymatic or heat-dependent hydration.</text>
</comment>
<evidence type="ECO:0000256" key="15">
    <source>
        <dbReference type="ARBA" id="ARBA00048238"/>
    </source>
</evidence>
<dbReference type="EC" id="5.1.99.6" evidence="19"/>
<dbReference type="GO" id="GO:0052856">
    <property type="term" value="F:NAD(P)HX epimerase activity"/>
    <property type="evidence" value="ECO:0007669"/>
    <property type="project" value="UniProtKB-UniRule"/>
</dbReference>
<dbReference type="PROSITE" id="PS51385">
    <property type="entry name" value="YJEF_N"/>
    <property type="match status" value="1"/>
</dbReference>
<comment type="cofactor">
    <cofactor evidence="17">
        <name>Mg(2+)</name>
        <dbReference type="ChEBI" id="CHEBI:18420"/>
    </cofactor>
</comment>
<keyword evidence="13" id="KW-0511">Multifunctional enzyme</keyword>
<dbReference type="InterPro" id="IPR030677">
    <property type="entry name" value="Nnr"/>
</dbReference>
<feature type="binding site" evidence="17">
    <location>
        <position position="368"/>
    </location>
    <ligand>
        <name>(6S)-NADPHX</name>
        <dbReference type="ChEBI" id="CHEBI:64076"/>
    </ligand>
</feature>
<evidence type="ECO:0000256" key="16">
    <source>
        <dbReference type="ARBA" id="ARBA00049209"/>
    </source>
</evidence>
<keyword evidence="5 18" id="KW-0479">Metal-binding</keyword>
<comment type="similarity">
    <text evidence="18">Belongs to the NnrE/AIBP family.</text>
</comment>
<dbReference type="OrthoDB" id="9806925at2"/>
<evidence type="ECO:0000313" key="22">
    <source>
        <dbReference type="EMBL" id="ONM42808.1"/>
    </source>
</evidence>
<protein>
    <recommendedName>
        <fullName evidence="19">Bifunctional NAD(P)H-hydrate repair enzyme</fullName>
    </recommendedName>
    <alternativeName>
        <fullName evidence="19">Nicotinamide nucleotide repair protein</fullName>
    </alternativeName>
    <domain>
        <recommendedName>
            <fullName evidence="19">ADP-dependent (S)-NAD(P)H-hydrate dehydratase</fullName>
            <ecNumber evidence="19">4.2.1.136</ecNumber>
        </recommendedName>
        <alternativeName>
            <fullName evidence="19">ADP-dependent NAD(P)HX dehydratase</fullName>
        </alternativeName>
    </domain>
    <domain>
        <recommendedName>
            <fullName evidence="19">NAD(P)H-hydrate epimerase</fullName>
            <ecNumber evidence="19">5.1.99.6</ecNumber>
        </recommendedName>
    </domain>
</protein>
<dbReference type="AlphaFoldDB" id="A0A1S8DBJ8"/>
<evidence type="ECO:0000313" key="23">
    <source>
        <dbReference type="Proteomes" id="UP000242847"/>
    </source>
</evidence>
<keyword evidence="7 17" id="KW-0067">ATP-binding</keyword>
<dbReference type="RefSeq" id="WP_083728696.1">
    <property type="nucleotide sequence ID" value="NZ_FOUD01000012.1"/>
</dbReference>
<evidence type="ECO:0000256" key="18">
    <source>
        <dbReference type="HAMAP-Rule" id="MF_01966"/>
    </source>
</evidence>
<comment type="function">
    <text evidence="14 19">Bifunctional enzyme that catalyzes the epimerization of the S- and R-forms of NAD(P)HX and the dehydration of the S-form of NAD(P)HX at the expense of ADP, which is converted to AMP. This allows the repair of both epimers of NAD(P)HX, a damaged form of NAD(P)H that is a result of enzymatic or heat-dependent hydration.</text>
</comment>
<keyword evidence="6 17" id="KW-0547">Nucleotide-binding</keyword>
<comment type="catalytic activity">
    <reaction evidence="16 17 19">
        <text>(6S)-NADPHX + ADP = AMP + phosphate + NADPH + H(+)</text>
        <dbReference type="Rhea" id="RHEA:32235"/>
        <dbReference type="ChEBI" id="CHEBI:15378"/>
        <dbReference type="ChEBI" id="CHEBI:43474"/>
        <dbReference type="ChEBI" id="CHEBI:57783"/>
        <dbReference type="ChEBI" id="CHEBI:64076"/>
        <dbReference type="ChEBI" id="CHEBI:456215"/>
        <dbReference type="ChEBI" id="CHEBI:456216"/>
        <dbReference type="EC" id="4.2.1.136"/>
    </reaction>
</comment>
<dbReference type="GO" id="GO:0052855">
    <property type="term" value="F:ADP-dependent NAD(P)H-hydrate dehydratase activity"/>
    <property type="evidence" value="ECO:0007669"/>
    <property type="project" value="UniProtKB-UniRule"/>
</dbReference>
<keyword evidence="9 18" id="KW-0630">Potassium</keyword>
<dbReference type="CDD" id="cd01171">
    <property type="entry name" value="YXKO-related"/>
    <property type="match status" value="1"/>
</dbReference>
<keyword evidence="10 17" id="KW-0520">NAD</keyword>
<dbReference type="PANTHER" id="PTHR12592">
    <property type="entry name" value="ATP-DEPENDENT (S)-NAD(P)H-HYDRATE DEHYDRATASE FAMILY MEMBER"/>
    <property type="match status" value="1"/>
</dbReference>
<dbReference type="EC" id="4.2.1.136" evidence="19"/>
<comment type="similarity">
    <text evidence="4 19">In the C-terminal section; belongs to the NnrD/CARKD family.</text>
</comment>
<feature type="domain" description="YjeF C-terminal" evidence="20">
    <location>
        <begin position="223"/>
        <end position="497"/>
    </location>
</feature>
<comment type="cofactor">
    <cofactor evidence="18 19">
        <name>K(+)</name>
        <dbReference type="ChEBI" id="CHEBI:29103"/>
    </cofactor>
    <text evidence="18 19">Binds 1 potassium ion per subunit.</text>
</comment>
<dbReference type="GO" id="GO:0046496">
    <property type="term" value="P:nicotinamide nucleotide metabolic process"/>
    <property type="evidence" value="ECO:0007669"/>
    <property type="project" value="UniProtKB-UniRule"/>
</dbReference>
<comment type="subunit">
    <text evidence="17">Homotetramer.</text>
</comment>
<dbReference type="PANTHER" id="PTHR12592:SF0">
    <property type="entry name" value="ATP-DEPENDENT (S)-NAD(P)H-HYDRATE DEHYDRATASE"/>
    <property type="match status" value="1"/>
</dbReference>
<dbReference type="EMBL" id="MUBC01000046">
    <property type="protein sequence ID" value="ONM42808.1"/>
    <property type="molecule type" value="Genomic_DNA"/>
</dbReference>
<feature type="binding site" evidence="17">
    <location>
        <position position="437"/>
    </location>
    <ligand>
        <name>AMP</name>
        <dbReference type="ChEBI" id="CHEBI:456215"/>
    </ligand>
</feature>
<dbReference type="HAMAP" id="MF_01966">
    <property type="entry name" value="NADHX_epimerase"/>
    <property type="match status" value="1"/>
</dbReference>
<dbReference type="NCBIfam" id="TIGR00196">
    <property type="entry name" value="yjeF_cterm"/>
    <property type="match status" value="1"/>
</dbReference>
<accession>A0A1S8DBJ8</accession>
<evidence type="ECO:0000259" key="21">
    <source>
        <dbReference type="PROSITE" id="PS51385"/>
    </source>
</evidence>
<dbReference type="GO" id="GO:0005524">
    <property type="term" value="F:ATP binding"/>
    <property type="evidence" value="ECO:0007669"/>
    <property type="project" value="UniProtKB-UniRule"/>
</dbReference>
<keyword evidence="8 17" id="KW-0521">NADP</keyword>
<dbReference type="InterPro" id="IPR036652">
    <property type="entry name" value="YjeF_N_dom_sf"/>
</dbReference>
<evidence type="ECO:0000256" key="10">
    <source>
        <dbReference type="ARBA" id="ARBA00023027"/>
    </source>
</evidence>
<dbReference type="InterPro" id="IPR004443">
    <property type="entry name" value="YjeF_N_dom"/>
</dbReference>
<dbReference type="NCBIfam" id="TIGR00197">
    <property type="entry name" value="yjeF_nterm"/>
    <property type="match status" value="1"/>
</dbReference>
<keyword evidence="11 18" id="KW-0413">Isomerase</keyword>
<evidence type="ECO:0000256" key="17">
    <source>
        <dbReference type="HAMAP-Rule" id="MF_01965"/>
    </source>
</evidence>